<accession>A0A9W9ZCI9</accession>
<proteinExistence type="predicted"/>
<name>A0A9W9ZCI9_9CNID</name>
<organism evidence="1 2">
    <name type="scientific">Desmophyllum pertusum</name>
    <dbReference type="NCBI Taxonomy" id="174260"/>
    <lineage>
        <taxon>Eukaryota</taxon>
        <taxon>Metazoa</taxon>
        <taxon>Cnidaria</taxon>
        <taxon>Anthozoa</taxon>
        <taxon>Hexacorallia</taxon>
        <taxon>Scleractinia</taxon>
        <taxon>Caryophylliina</taxon>
        <taxon>Caryophylliidae</taxon>
        <taxon>Desmophyllum</taxon>
    </lineage>
</organism>
<dbReference type="Proteomes" id="UP001163046">
    <property type="component" value="Unassembled WGS sequence"/>
</dbReference>
<dbReference type="EMBL" id="MU826366">
    <property type="protein sequence ID" value="KAJ7378499.1"/>
    <property type="molecule type" value="Genomic_DNA"/>
</dbReference>
<evidence type="ECO:0000313" key="1">
    <source>
        <dbReference type="EMBL" id="KAJ7378499.1"/>
    </source>
</evidence>
<gene>
    <name evidence="1" type="ORF">OS493_023035</name>
</gene>
<dbReference type="AlphaFoldDB" id="A0A9W9ZCI9"/>
<protein>
    <submittedName>
        <fullName evidence="1">Uncharacterized protein</fullName>
    </submittedName>
</protein>
<keyword evidence="2" id="KW-1185">Reference proteome</keyword>
<reference evidence="1" key="1">
    <citation type="submission" date="2023-01" db="EMBL/GenBank/DDBJ databases">
        <title>Genome assembly of the deep-sea coral Lophelia pertusa.</title>
        <authorList>
            <person name="Herrera S."/>
            <person name="Cordes E."/>
        </authorList>
    </citation>
    <scope>NUCLEOTIDE SEQUENCE</scope>
    <source>
        <strain evidence="1">USNM1676648</strain>
        <tissue evidence="1">Polyp</tissue>
    </source>
</reference>
<evidence type="ECO:0000313" key="2">
    <source>
        <dbReference type="Proteomes" id="UP001163046"/>
    </source>
</evidence>
<comment type="caution">
    <text evidence="1">The sequence shown here is derived from an EMBL/GenBank/DDBJ whole genome shotgun (WGS) entry which is preliminary data.</text>
</comment>
<sequence>MHWNFCSAICEDNFRRRARNQWEISLESSVINRARQTLEAGTCPSALLGGDIYTRPSEVFRVRVTKSPLQLKRTLGSMFRSKCRVLALIREGLESEMPRALIAFHTSASPSIQIVVSRADELATSPWWLK</sequence>